<comment type="caution">
    <text evidence="2">The sequence shown here is derived from an EMBL/GenBank/DDBJ whole genome shotgun (WGS) entry which is preliminary data.</text>
</comment>
<keyword evidence="3" id="KW-1185">Reference proteome</keyword>
<evidence type="ECO:0000256" key="1">
    <source>
        <dbReference type="SAM" id="Phobius"/>
    </source>
</evidence>
<reference evidence="2" key="1">
    <citation type="submission" date="2017-08" db="EMBL/GenBank/DDBJ databases">
        <authorList>
            <person name="Polle J.E."/>
            <person name="Barry K."/>
            <person name="Cushman J."/>
            <person name="Schmutz J."/>
            <person name="Tran D."/>
            <person name="Hathwaick L.T."/>
            <person name="Yim W.C."/>
            <person name="Jenkins J."/>
            <person name="Mckie-Krisberg Z.M."/>
            <person name="Prochnik S."/>
            <person name="Lindquist E."/>
            <person name="Dockter R.B."/>
            <person name="Adam C."/>
            <person name="Molina H."/>
            <person name="Bunkerborg J."/>
            <person name="Jin E."/>
            <person name="Buchheim M."/>
            <person name="Magnuson J."/>
        </authorList>
    </citation>
    <scope>NUCLEOTIDE SEQUENCE</scope>
    <source>
        <strain evidence="2">CCAP 19/18</strain>
    </source>
</reference>
<proteinExistence type="predicted"/>
<dbReference type="PROSITE" id="PS51257">
    <property type="entry name" value="PROKAR_LIPOPROTEIN"/>
    <property type="match status" value="1"/>
</dbReference>
<feature type="transmembrane region" description="Helical" evidence="1">
    <location>
        <begin position="12"/>
        <end position="35"/>
    </location>
</feature>
<evidence type="ECO:0000313" key="3">
    <source>
        <dbReference type="Proteomes" id="UP000815325"/>
    </source>
</evidence>
<gene>
    <name evidence="2" type="ORF">DUNSADRAFT_908</name>
</gene>
<evidence type="ECO:0000313" key="2">
    <source>
        <dbReference type="EMBL" id="KAF5843233.1"/>
    </source>
</evidence>
<keyword evidence="1" id="KW-0472">Membrane</keyword>
<keyword evidence="1" id="KW-0812">Transmembrane</keyword>
<protein>
    <recommendedName>
        <fullName evidence="4">Encoded protein</fullName>
    </recommendedName>
</protein>
<dbReference type="EMBL" id="MU069446">
    <property type="protein sequence ID" value="KAF5843233.1"/>
    <property type="molecule type" value="Genomic_DNA"/>
</dbReference>
<keyword evidence="1" id="KW-1133">Transmembrane helix</keyword>
<organism evidence="2 3">
    <name type="scientific">Dunaliella salina</name>
    <name type="common">Green alga</name>
    <name type="synonym">Protococcus salinus</name>
    <dbReference type="NCBI Taxonomy" id="3046"/>
    <lineage>
        <taxon>Eukaryota</taxon>
        <taxon>Viridiplantae</taxon>
        <taxon>Chlorophyta</taxon>
        <taxon>core chlorophytes</taxon>
        <taxon>Chlorophyceae</taxon>
        <taxon>CS clade</taxon>
        <taxon>Chlamydomonadales</taxon>
        <taxon>Dunaliellaceae</taxon>
        <taxon>Dunaliella</taxon>
    </lineage>
</organism>
<name>A0ABQ7H8Q6_DUNSA</name>
<accession>A0ABQ7H8Q6</accession>
<evidence type="ECO:0008006" key="4">
    <source>
        <dbReference type="Google" id="ProtNLM"/>
    </source>
</evidence>
<sequence>MSFRSSFSCPVTVANVVSLGGLCCAVLFIACMLTLSMPSVLNICNVCNICNILHSCNILCITFPRHLLPAHCLHAGKIHALHPSVHGVE</sequence>
<dbReference type="Proteomes" id="UP000815325">
    <property type="component" value="Unassembled WGS sequence"/>
</dbReference>